<protein>
    <submittedName>
        <fullName evidence="8">GtrA family protein</fullName>
    </submittedName>
</protein>
<gene>
    <name evidence="8" type="ORF">VIN30_03345</name>
</gene>
<evidence type="ECO:0000313" key="9">
    <source>
        <dbReference type="Proteomes" id="UP001349994"/>
    </source>
</evidence>
<feature type="transmembrane region" description="Helical" evidence="6">
    <location>
        <begin position="12"/>
        <end position="32"/>
    </location>
</feature>
<name>A0ABU6IGC3_9ACTN</name>
<reference evidence="8 9" key="1">
    <citation type="submission" date="2024-01" db="EMBL/GenBank/DDBJ databases">
        <title>novel species in genus Adlercreutzia.</title>
        <authorList>
            <person name="Liu X."/>
        </authorList>
    </citation>
    <scope>NUCLEOTIDE SEQUENCE [LARGE SCALE GENOMIC DNA]</scope>
    <source>
        <strain evidence="8 9">R7</strain>
    </source>
</reference>
<proteinExistence type="inferred from homology"/>
<dbReference type="PANTHER" id="PTHR38459">
    <property type="entry name" value="PROPHAGE BACTOPRENOL-LINKED GLUCOSE TRANSLOCASE HOMOLOG"/>
    <property type="match status" value="1"/>
</dbReference>
<evidence type="ECO:0000256" key="5">
    <source>
        <dbReference type="ARBA" id="ARBA00023136"/>
    </source>
</evidence>
<dbReference type="InterPro" id="IPR007267">
    <property type="entry name" value="GtrA_DPMS_TM"/>
</dbReference>
<dbReference type="Pfam" id="PF04138">
    <property type="entry name" value="GtrA_DPMS_TM"/>
    <property type="match status" value="1"/>
</dbReference>
<keyword evidence="3 6" id="KW-0812">Transmembrane</keyword>
<accession>A0ABU6IGC3</accession>
<keyword evidence="4 6" id="KW-1133">Transmembrane helix</keyword>
<dbReference type="RefSeq" id="WP_326423708.1">
    <property type="nucleotide sequence ID" value="NZ_JAYMFF010000004.1"/>
</dbReference>
<evidence type="ECO:0000313" key="8">
    <source>
        <dbReference type="EMBL" id="MEC4175479.1"/>
    </source>
</evidence>
<dbReference type="InterPro" id="IPR051401">
    <property type="entry name" value="GtrA_CellWall_Glycosyl"/>
</dbReference>
<evidence type="ECO:0000256" key="6">
    <source>
        <dbReference type="SAM" id="Phobius"/>
    </source>
</evidence>
<evidence type="ECO:0000256" key="1">
    <source>
        <dbReference type="ARBA" id="ARBA00004141"/>
    </source>
</evidence>
<evidence type="ECO:0000259" key="7">
    <source>
        <dbReference type="Pfam" id="PF04138"/>
    </source>
</evidence>
<comment type="caution">
    <text evidence="8">The sequence shown here is derived from an EMBL/GenBank/DDBJ whole genome shotgun (WGS) entry which is preliminary data.</text>
</comment>
<feature type="domain" description="GtrA/DPMS transmembrane" evidence="7">
    <location>
        <begin position="10"/>
        <end position="124"/>
    </location>
</feature>
<evidence type="ECO:0000256" key="2">
    <source>
        <dbReference type="ARBA" id="ARBA00009399"/>
    </source>
</evidence>
<dbReference type="EMBL" id="JAYMFF010000004">
    <property type="protein sequence ID" value="MEC4175479.1"/>
    <property type="molecule type" value="Genomic_DNA"/>
</dbReference>
<evidence type="ECO:0000256" key="4">
    <source>
        <dbReference type="ARBA" id="ARBA00022989"/>
    </source>
</evidence>
<feature type="transmembrane region" description="Helical" evidence="6">
    <location>
        <begin position="73"/>
        <end position="93"/>
    </location>
</feature>
<dbReference type="PANTHER" id="PTHR38459:SF1">
    <property type="entry name" value="PROPHAGE BACTOPRENOL-LINKED GLUCOSE TRANSLOCASE HOMOLOG"/>
    <property type="match status" value="1"/>
</dbReference>
<sequence length="150" mass="16529">MKYLIQQFMKFGVVGVIAFVIDYGLMVALTELAGVEYLISATISFIVSVVFNYFASMRYVFTHKEGLSRRREFLIFVVLSAIGLGINDGLMWVGTSLLGISYLITKIVATAIVMVFNFVTRKKFLDAGPDVSPACTADDQGVVEPAGMQY</sequence>
<comment type="similarity">
    <text evidence="2">Belongs to the GtrA family.</text>
</comment>
<comment type="subcellular location">
    <subcellularLocation>
        <location evidence="1">Membrane</location>
        <topology evidence="1">Multi-pass membrane protein</topology>
    </subcellularLocation>
</comment>
<organism evidence="8 9">
    <name type="scientific">Adlercreutzia wanghongyangiae</name>
    <dbReference type="NCBI Taxonomy" id="3111451"/>
    <lineage>
        <taxon>Bacteria</taxon>
        <taxon>Bacillati</taxon>
        <taxon>Actinomycetota</taxon>
        <taxon>Coriobacteriia</taxon>
        <taxon>Eggerthellales</taxon>
        <taxon>Eggerthellaceae</taxon>
        <taxon>Adlercreutzia</taxon>
    </lineage>
</organism>
<dbReference type="Proteomes" id="UP001349994">
    <property type="component" value="Unassembled WGS sequence"/>
</dbReference>
<feature type="transmembrane region" description="Helical" evidence="6">
    <location>
        <begin position="99"/>
        <end position="119"/>
    </location>
</feature>
<feature type="transmembrane region" description="Helical" evidence="6">
    <location>
        <begin position="38"/>
        <end position="61"/>
    </location>
</feature>
<keyword evidence="5 6" id="KW-0472">Membrane</keyword>
<evidence type="ECO:0000256" key="3">
    <source>
        <dbReference type="ARBA" id="ARBA00022692"/>
    </source>
</evidence>
<keyword evidence="9" id="KW-1185">Reference proteome</keyword>